<name>A0A6A3PAR7_9STRA</name>
<feature type="region of interest" description="Disordered" evidence="1">
    <location>
        <begin position="241"/>
        <end position="303"/>
    </location>
</feature>
<dbReference type="AlphaFoldDB" id="A0A6A3PAR7"/>
<accession>A0A6A3PAR7</accession>
<gene>
    <name evidence="2" type="ORF">PR001_g2944</name>
</gene>
<feature type="compositionally biased region" description="Polar residues" evidence="1">
    <location>
        <begin position="190"/>
        <end position="205"/>
    </location>
</feature>
<organism evidence="2 3">
    <name type="scientific">Phytophthora rubi</name>
    <dbReference type="NCBI Taxonomy" id="129364"/>
    <lineage>
        <taxon>Eukaryota</taxon>
        <taxon>Sar</taxon>
        <taxon>Stramenopiles</taxon>
        <taxon>Oomycota</taxon>
        <taxon>Peronosporomycetes</taxon>
        <taxon>Peronosporales</taxon>
        <taxon>Peronosporaceae</taxon>
        <taxon>Phytophthora</taxon>
    </lineage>
</organism>
<protein>
    <submittedName>
        <fullName evidence="2">Uncharacterized protein</fullName>
    </submittedName>
</protein>
<feature type="compositionally biased region" description="Polar residues" evidence="1">
    <location>
        <begin position="242"/>
        <end position="277"/>
    </location>
</feature>
<feature type="compositionally biased region" description="Gly residues" evidence="1">
    <location>
        <begin position="284"/>
        <end position="295"/>
    </location>
</feature>
<dbReference type="Proteomes" id="UP000429607">
    <property type="component" value="Unassembled WGS sequence"/>
</dbReference>
<comment type="caution">
    <text evidence="2">The sequence shown here is derived from an EMBL/GenBank/DDBJ whole genome shotgun (WGS) entry which is preliminary data.</text>
</comment>
<reference evidence="2 3" key="1">
    <citation type="submission" date="2018-09" db="EMBL/GenBank/DDBJ databases">
        <title>Genomic investigation of the strawberry pathogen Phytophthora fragariae indicates pathogenicity is determined by transcriptional variation in three key races.</title>
        <authorList>
            <person name="Adams T.M."/>
            <person name="Armitage A.D."/>
            <person name="Sobczyk M.K."/>
            <person name="Bates H.J."/>
            <person name="Dunwell J.M."/>
            <person name="Nellist C.F."/>
            <person name="Harrison R.J."/>
        </authorList>
    </citation>
    <scope>NUCLEOTIDE SEQUENCE [LARGE SCALE GENOMIC DNA]</scope>
    <source>
        <strain evidence="2 3">SCRP249</strain>
    </source>
</reference>
<evidence type="ECO:0000313" key="2">
    <source>
        <dbReference type="EMBL" id="KAE9049830.1"/>
    </source>
</evidence>
<evidence type="ECO:0000256" key="1">
    <source>
        <dbReference type="SAM" id="MobiDB-lite"/>
    </source>
</evidence>
<dbReference type="EMBL" id="QXFV01000106">
    <property type="protein sequence ID" value="KAE9049830.1"/>
    <property type="molecule type" value="Genomic_DNA"/>
</dbReference>
<proteinExistence type="predicted"/>
<evidence type="ECO:0000313" key="3">
    <source>
        <dbReference type="Proteomes" id="UP000429607"/>
    </source>
</evidence>
<sequence>MEPFKRAAGESVEAGLVSFTEAVQRQQDLGGETWSVRELYSGVTEHLKEGPNKWLLKLTESMNPEDINFTYLIRALRKRLSNIGFGMQLDAVSCIGAFVNGRNNEQTASQMRASKPQTHEDAVHFAEDNFGEYGEGFKVTDWQVARRRYREPGEDGSRTVTTSTKEGKILKTDVASNIDWADLGLAWEATSTPHPRTRNNPSSEHQNVKPAASKTKTARALEVKAEDEDDVVAFVNKLVKPGSNQQHDGVCNQENTWPSGRGSNTSGYNDMSSYSNSGYDNRGGYDGGYTGAGRGGRGRGAGR</sequence>
<feature type="region of interest" description="Disordered" evidence="1">
    <location>
        <begin position="190"/>
        <end position="225"/>
    </location>
</feature>